<dbReference type="OrthoDB" id="2525337at2759"/>
<gene>
    <name evidence="14" type="ORF">jhhlp_008294</name>
</gene>
<comment type="similarity">
    <text evidence="10">Belongs to the polysaccharide monooxygenase AA9 family.</text>
</comment>
<evidence type="ECO:0000256" key="10">
    <source>
        <dbReference type="ARBA" id="ARBA00044502"/>
    </source>
</evidence>
<keyword evidence="15" id="KW-1185">Reference proteome</keyword>
<dbReference type="GO" id="GO:0030245">
    <property type="term" value="P:cellulose catabolic process"/>
    <property type="evidence" value="ECO:0007669"/>
    <property type="project" value="UniProtKB-KW"/>
</dbReference>
<dbReference type="InterPro" id="IPR049892">
    <property type="entry name" value="AA9"/>
</dbReference>
<evidence type="ECO:0000256" key="6">
    <source>
        <dbReference type="ARBA" id="ARBA00023008"/>
    </source>
</evidence>
<evidence type="ECO:0000256" key="2">
    <source>
        <dbReference type="ARBA" id="ARBA00004613"/>
    </source>
</evidence>
<comment type="caution">
    <text evidence="14">The sequence shown here is derived from an EMBL/GenBank/DDBJ whole genome shotgun (WGS) entry which is preliminary data.</text>
</comment>
<dbReference type="EC" id="1.14.99.56" evidence="12"/>
<organism evidence="14 15">
    <name type="scientific">Lomentospora prolificans</name>
    <dbReference type="NCBI Taxonomy" id="41688"/>
    <lineage>
        <taxon>Eukaryota</taxon>
        <taxon>Fungi</taxon>
        <taxon>Dikarya</taxon>
        <taxon>Ascomycota</taxon>
        <taxon>Pezizomycotina</taxon>
        <taxon>Sordariomycetes</taxon>
        <taxon>Hypocreomycetidae</taxon>
        <taxon>Microascales</taxon>
        <taxon>Microascaceae</taxon>
        <taxon>Lomentospora</taxon>
    </lineage>
</organism>
<dbReference type="GO" id="GO:0005576">
    <property type="term" value="C:extracellular region"/>
    <property type="evidence" value="ECO:0007669"/>
    <property type="project" value="UniProtKB-SubCell"/>
</dbReference>
<dbReference type="Proteomes" id="UP000233524">
    <property type="component" value="Unassembled WGS sequence"/>
</dbReference>
<keyword evidence="8" id="KW-0119">Carbohydrate metabolism</keyword>
<evidence type="ECO:0000313" key="14">
    <source>
        <dbReference type="EMBL" id="PKS04928.1"/>
    </source>
</evidence>
<keyword evidence="4" id="KW-0732">Signal</keyword>
<reference evidence="14 15" key="1">
    <citation type="journal article" date="2017" name="G3 (Bethesda)">
        <title>First Draft Genome Sequence of the Pathogenic Fungus Lomentospora prolificans (Formerly Scedosporium prolificans).</title>
        <authorList>
            <person name="Luo R."/>
            <person name="Zimin A."/>
            <person name="Workman R."/>
            <person name="Fan Y."/>
            <person name="Pertea G."/>
            <person name="Grossman N."/>
            <person name="Wear M.P."/>
            <person name="Jia B."/>
            <person name="Miller H."/>
            <person name="Casadevall A."/>
            <person name="Timp W."/>
            <person name="Zhang S.X."/>
            <person name="Salzberg S.L."/>
        </authorList>
    </citation>
    <scope>NUCLEOTIDE SEQUENCE [LARGE SCALE GENOMIC DNA]</scope>
    <source>
        <strain evidence="14 15">JHH-5317</strain>
    </source>
</reference>
<dbReference type="AlphaFoldDB" id="A0A2N3MXM6"/>
<protein>
    <recommendedName>
        <fullName evidence="12">lytic cellulose monooxygenase (C4-dehydrogenating)</fullName>
        <ecNumber evidence="12">1.14.99.56</ecNumber>
    </recommendedName>
</protein>
<proteinExistence type="inferred from homology"/>
<evidence type="ECO:0000313" key="15">
    <source>
        <dbReference type="Proteomes" id="UP000233524"/>
    </source>
</evidence>
<comment type="subcellular location">
    <subcellularLocation>
        <location evidence="2">Secreted</location>
    </subcellularLocation>
</comment>
<evidence type="ECO:0000256" key="4">
    <source>
        <dbReference type="ARBA" id="ARBA00022729"/>
    </source>
</evidence>
<keyword evidence="3" id="KW-0964">Secreted</keyword>
<dbReference type="EMBL" id="NLAX01001623">
    <property type="protein sequence ID" value="PKS04928.1"/>
    <property type="molecule type" value="Genomic_DNA"/>
</dbReference>
<keyword evidence="7" id="KW-1015">Disulfide bond</keyword>
<dbReference type="InParanoid" id="A0A2N3MXM6"/>
<name>A0A2N3MXM6_9PEZI</name>
<keyword evidence="5" id="KW-0136">Cellulose degradation</keyword>
<evidence type="ECO:0000256" key="8">
    <source>
        <dbReference type="ARBA" id="ARBA00023277"/>
    </source>
</evidence>
<dbReference type="PANTHER" id="PTHR33353:SF17">
    <property type="entry name" value="ENDO-BETA-1,4-GLUCANASE D"/>
    <property type="match status" value="1"/>
</dbReference>
<evidence type="ECO:0000256" key="1">
    <source>
        <dbReference type="ARBA" id="ARBA00001973"/>
    </source>
</evidence>
<dbReference type="InterPro" id="IPR005103">
    <property type="entry name" value="AA9_LPMO"/>
</dbReference>
<evidence type="ECO:0000256" key="7">
    <source>
        <dbReference type="ARBA" id="ARBA00023157"/>
    </source>
</evidence>
<evidence type="ECO:0000256" key="5">
    <source>
        <dbReference type="ARBA" id="ARBA00023001"/>
    </source>
</evidence>
<dbReference type="VEuPathDB" id="FungiDB:jhhlp_008294"/>
<comment type="catalytic activity">
    <reaction evidence="11">
        <text>[(1-&gt;4)-beta-D-glucosyl]n+m + reduced acceptor + O2 = 4-dehydro-beta-D-glucosyl-[(1-&gt;4)-beta-D-glucosyl]n-1 + [(1-&gt;4)-beta-D-glucosyl]m + acceptor + H2O.</text>
        <dbReference type="EC" id="1.14.99.56"/>
    </reaction>
</comment>
<evidence type="ECO:0000256" key="3">
    <source>
        <dbReference type="ARBA" id="ARBA00022525"/>
    </source>
</evidence>
<evidence type="ECO:0000256" key="11">
    <source>
        <dbReference type="ARBA" id="ARBA00045077"/>
    </source>
</evidence>
<sequence>MKFSIATAAALAATQVDLASAHSYIYGVFLNGEDQGSFNGVRIPAFNGPPPRGYANSPVKDVTSPDIRCNVLGDRAVPYTIDVVPGDTLTLDWHHDERTQEDDVIDKSHHGPALAYLSPDPPTENSFVKIWHKGKSEQASEPLGEGKWAITSEIKPRHGLMNVRIPADLKPGPYLLRAEMIALHEADAKFTDNPIRGAQFYPNCVQLMVGGNGTVELPEGVSFPGAYSFDDPGVHHDVYCSTKTTTTVPCTTDYVIPGPTVWSGAWAETTDVEVGPTTGATKITAWSSWVQNGVETSGVYDGASVKIEGSASYVPSWPTTYEAPQPTS</sequence>
<keyword evidence="6" id="KW-0186">Copper</keyword>
<keyword evidence="9" id="KW-0624">Polysaccharide degradation</keyword>
<evidence type="ECO:0000256" key="9">
    <source>
        <dbReference type="ARBA" id="ARBA00023326"/>
    </source>
</evidence>
<dbReference type="Gene3D" id="2.70.50.70">
    <property type="match status" value="1"/>
</dbReference>
<evidence type="ECO:0000256" key="12">
    <source>
        <dbReference type="ARBA" id="ARBA00047174"/>
    </source>
</evidence>
<feature type="domain" description="Auxiliary Activity family 9 catalytic" evidence="13">
    <location>
        <begin position="22"/>
        <end position="243"/>
    </location>
</feature>
<evidence type="ECO:0000259" key="13">
    <source>
        <dbReference type="Pfam" id="PF03443"/>
    </source>
</evidence>
<comment type="cofactor">
    <cofactor evidence="1">
        <name>Cu(2+)</name>
        <dbReference type="ChEBI" id="CHEBI:29036"/>
    </cofactor>
</comment>
<dbReference type="CDD" id="cd21175">
    <property type="entry name" value="LPMO_AA9"/>
    <property type="match status" value="1"/>
</dbReference>
<dbReference type="PANTHER" id="PTHR33353">
    <property type="entry name" value="PUTATIVE (AFU_ORTHOLOGUE AFUA_1G12560)-RELATED"/>
    <property type="match status" value="1"/>
</dbReference>
<accession>A0A2N3MXM6</accession>
<dbReference type="Pfam" id="PF03443">
    <property type="entry name" value="AA9"/>
    <property type="match status" value="1"/>
</dbReference>